<dbReference type="Pfam" id="PF13289">
    <property type="entry name" value="SIR2_2"/>
    <property type="match status" value="1"/>
</dbReference>
<dbReference type="AlphaFoldDB" id="A0A2A6J2A3"/>
<comment type="caution">
    <text evidence="1">The sequence shown here is derived from an EMBL/GenBank/DDBJ whole genome shotgun (WGS) entry which is preliminary data.</text>
</comment>
<accession>A0A2A6J2A3</accession>
<dbReference type="EMBL" id="NWSV01000061">
    <property type="protein sequence ID" value="PDS99986.1"/>
    <property type="molecule type" value="Genomic_DNA"/>
</dbReference>
<evidence type="ECO:0000313" key="2">
    <source>
        <dbReference type="Proteomes" id="UP000220768"/>
    </source>
</evidence>
<dbReference type="Proteomes" id="UP000220768">
    <property type="component" value="Unassembled WGS sequence"/>
</dbReference>
<sequence length="271" mass="30669">MSDSEALQRLPDYSSLCQVREALWGQNEVRGAAIMVGAGFSRCAKKVSEFSPLPPLWSTFEKAMLGRLYPGEQKSYDPLKLAEEYKAALGAHALDALIRQLVADGQWLPGDLHTRLLSLPWADVLTTNWDTLLERTALPNPDRSYDVVHTVHDIARTRAPRIVKLHGSLPSHQPFIFTAEDFRTYPRNYAAFINLAQQVLLENDLCLIGFSGDDPNFLQWAGWVRDQLGSNARRIRLVGALNLSVSQRQVLEQRNVTPIDRKRQADPIWRQ</sequence>
<gene>
    <name evidence="1" type="ORF">CO666_33090</name>
</gene>
<reference evidence="1 2" key="1">
    <citation type="submission" date="2017-09" db="EMBL/GenBank/DDBJ databases">
        <title>Comparative genomics of rhizobia isolated from Phaseolus vulgaris in China.</title>
        <authorList>
            <person name="Tong W."/>
        </authorList>
    </citation>
    <scope>NUCLEOTIDE SEQUENCE [LARGE SCALE GENOMIC DNA]</scope>
    <source>
        <strain evidence="1 2">C5</strain>
    </source>
</reference>
<organism evidence="1 2">
    <name type="scientific">Rhizobium chutanense</name>
    <dbReference type="NCBI Taxonomy" id="2035448"/>
    <lineage>
        <taxon>Bacteria</taxon>
        <taxon>Pseudomonadati</taxon>
        <taxon>Pseudomonadota</taxon>
        <taxon>Alphaproteobacteria</taxon>
        <taxon>Hyphomicrobiales</taxon>
        <taxon>Rhizobiaceae</taxon>
        <taxon>Rhizobium/Agrobacterium group</taxon>
        <taxon>Rhizobium</taxon>
    </lineage>
</organism>
<name>A0A2A6J2A3_9HYPH</name>
<evidence type="ECO:0000313" key="1">
    <source>
        <dbReference type="EMBL" id="PDS99986.1"/>
    </source>
</evidence>
<keyword evidence="2" id="KW-1185">Reference proteome</keyword>
<dbReference type="SUPFAM" id="SSF52467">
    <property type="entry name" value="DHS-like NAD/FAD-binding domain"/>
    <property type="match status" value="1"/>
</dbReference>
<proteinExistence type="predicted"/>
<dbReference type="InterPro" id="IPR029035">
    <property type="entry name" value="DHS-like_NAD/FAD-binding_dom"/>
</dbReference>
<protein>
    <submittedName>
        <fullName evidence="1">SIR2 family protein</fullName>
    </submittedName>
</protein>